<name>E1QLT9_DESB2</name>
<dbReference type="GO" id="GO:0061504">
    <property type="term" value="P:cyclic threonylcarbamoyladenosine biosynthetic process"/>
    <property type="evidence" value="ECO:0007669"/>
    <property type="project" value="TreeGrafter"/>
</dbReference>
<dbReference type="AlphaFoldDB" id="E1QLT9"/>
<dbReference type="RefSeq" id="WP_013259960.1">
    <property type="nucleotide sequence ID" value="NC_014365.1"/>
</dbReference>
<dbReference type="HOGENOM" id="CLU_013325_10_4_7"/>
<protein>
    <submittedName>
        <fullName evidence="2">UBA/THIF-type NAD/FAD binding protein</fullName>
    </submittedName>
</protein>
<dbReference type="InterPro" id="IPR035985">
    <property type="entry name" value="Ubiquitin-activating_enz"/>
</dbReference>
<dbReference type="PANTHER" id="PTHR43267:SF1">
    <property type="entry name" value="TRNA THREONYLCARBAMOYLADENOSINE DEHYDRATASE"/>
    <property type="match status" value="1"/>
</dbReference>
<proteinExistence type="predicted"/>
<gene>
    <name evidence="2" type="ordered locus">Deba_3171</name>
</gene>
<sequence length="270" mass="28131">MSRPPATPVMFQRQMGYLGAEEQQRLAQASVAVLGLGGVGGVCAELLVRAGVGHLLLGDGDRFEPTNLNRQIGATGETMGQAKEAVTAARLALINPQARLAIIPPLGGHGWRPDLLAGRDAVILAADAPRAALMALRAARRGHAPLVEAVALPTIQIRAFDPQGPDPEDGMATQGRPLSDFSDEALSQAMAEGPLAAWLEGDGSPLALSPAMLLAMAQGHSALSFGPHVWLAGALAALECLKIILGRGVVAWHPGRAALDPCLWRLFLAE</sequence>
<dbReference type="GO" id="GO:0008641">
    <property type="term" value="F:ubiquitin-like modifier activating enzyme activity"/>
    <property type="evidence" value="ECO:0007669"/>
    <property type="project" value="InterPro"/>
</dbReference>
<dbReference type="eggNOG" id="COG0476">
    <property type="taxonomic scope" value="Bacteria"/>
</dbReference>
<feature type="domain" description="THIF-type NAD/FAD binding fold" evidence="1">
    <location>
        <begin position="12"/>
        <end position="250"/>
    </location>
</feature>
<dbReference type="OrthoDB" id="9804286at2"/>
<reference evidence="2 3" key="1">
    <citation type="journal article" date="2010" name="Stand. Genomic Sci.">
        <title>Complete genome sequence of Desulfarculus baarsii type strain (2st14).</title>
        <authorList>
            <person name="Sun H."/>
            <person name="Spring S."/>
            <person name="Lapidus A."/>
            <person name="Davenport K."/>
            <person name="Del Rio T.G."/>
            <person name="Tice H."/>
            <person name="Nolan M."/>
            <person name="Copeland A."/>
            <person name="Cheng J.F."/>
            <person name="Lucas S."/>
            <person name="Tapia R."/>
            <person name="Goodwin L."/>
            <person name="Pitluck S."/>
            <person name="Ivanova N."/>
            <person name="Pagani I."/>
            <person name="Mavromatis K."/>
            <person name="Ovchinnikova G."/>
            <person name="Pati A."/>
            <person name="Chen A."/>
            <person name="Palaniappan K."/>
            <person name="Hauser L."/>
            <person name="Chang Y.J."/>
            <person name="Jeffries C.D."/>
            <person name="Detter J.C."/>
            <person name="Han C."/>
            <person name="Rohde M."/>
            <person name="Brambilla E."/>
            <person name="Goker M."/>
            <person name="Woyke T."/>
            <person name="Bristow J."/>
            <person name="Eisen J.A."/>
            <person name="Markowitz V."/>
            <person name="Hugenholtz P."/>
            <person name="Kyrpides N.C."/>
            <person name="Klenk H.P."/>
            <person name="Land M."/>
        </authorList>
    </citation>
    <scope>NUCLEOTIDE SEQUENCE [LARGE SCALE GENOMIC DNA]</scope>
    <source>
        <strain evidence="3">ATCC 33931 / DSM 2075 / LMG 7858 / VKM B-1802 / 2st14</strain>
    </source>
</reference>
<dbReference type="SUPFAM" id="SSF69572">
    <property type="entry name" value="Activating enzymes of the ubiquitin-like proteins"/>
    <property type="match status" value="1"/>
</dbReference>
<accession>E1QLT9</accession>
<keyword evidence="3" id="KW-1185">Reference proteome</keyword>
<dbReference type="Proteomes" id="UP000009047">
    <property type="component" value="Chromosome"/>
</dbReference>
<dbReference type="Pfam" id="PF00899">
    <property type="entry name" value="ThiF"/>
    <property type="match status" value="1"/>
</dbReference>
<dbReference type="GO" id="GO:0061503">
    <property type="term" value="F:tRNA threonylcarbamoyladenosine dehydratase"/>
    <property type="evidence" value="ECO:0007669"/>
    <property type="project" value="TreeGrafter"/>
</dbReference>
<evidence type="ECO:0000259" key="1">
    <source>
        <dbReference type="Pfam" id="PF00899"/>
    </source>
</evidence>
<evidence type="ECO:0000313" key="3">
    <source>
        <dbReference type="Proteomes" id="UP000009047"/>
    </source>
</evidence>
<organism evidence="2 3">
    <name type="scientific">Desulfarculus baarsii (strain ATCC 33931 / DSM 2075 / LMG 7858 / VKM B-1802 / 2st14)</name>
    <dbReference type="NCBI Taxonomy" id="644282"/>
    <lineage>
        <taxon>Bacteria</taxon>
        <taxon>Pseudomonadati</taxon>
        <taxon>Thermodesulfobacteriota</taxon>
        <taxon>Desulfarculia</taxon>
        <taxon>Desulfarculales</taxon>
        <taxon>Desulfarculaceae</taxon>
        <taxon>Desulfarculus</taxon>
    </lineage>
</organism>
<dbReference type="STRING" id="644282.Deba_3171"/>
<evidence type="ECO:0000313" key="2">
    <source>
        <dbReference type="EMBL" id="ADK86524.1"/>
    </source>
</evidence>
<dbReference type="PANTHER" id="PTHR43267">
    <property type="entry name" value="TRNA THREONYLCARBAMOYLADENOSINE DEHYDRATASE"/>
    <property type="match status" value="1"/>
</dbReference>
<dbReference type="KEGG" id="dbr:Deba_3171"/>
<dbReference type="InterPro" id="IPR000594">
    <property type="entry name" value="ThiF_NAD_FAD-bd"/>
</dbReference>
<dbReference type="EMBL" id="CP002085">
    <property type="protein sequence ID" value="ADK86524.1"/>
    <property type="molecule type" value="Genomic_DNA"/>
</dbReference>
<dbReference type="InterPro" id="IPR045886">
    <property type="entry name" value="ThiF/MoeB/HesA"/>
</dbReference>
<dbReference type="Gene3D" id="3.40.50.720">
    <property type="entry name" value="NAD(P)-binding Rossmann-like Domain"/>
    <property type="match status" value="1"/>
</dbReference>